<evidence type="ECO:0000256" key="11">
    <source>
        <dbReference type="ARBA" id="ARBA00023136"/>
    </source>
</evidence>
<dbReference type="PANTHER" id="PTHR38674">
    <property type="entry name" value="ALKANE 1-MONOOXYGENASE 1"/>
    <property type="match status" value="1"/>
</dbReference>
<accession>A0ABW3TEC4</accession>
<evidence type="ECO:0000313" key="15">
    <source>
        <dbReference type="Proteomes" id="UP001597151"/>
    </source>
</evidence>
<dbReference type="PANTHER" id="PTHR38674:SF1">
    <property type="entry name" value="ALKANE 1-MONOOXYGENASE 1"/>
    <property type="match status" value="1"/>
</dbReference>
<sequence>MFLFQFATLAPLALLIAGSLTGGWWIAGAVAMITLFTWAADHLMRRAAAATGRADEFPTGDALAVALAVILLAGLALAVRAFGQEGFSTAERAGLLIGWGLAFGQIGHPVAHELIHRRPVWMRGLGGAVYAAVLMGHHGSSHLRVHHVHVGTDDDPASAPLGMGFWRYAVRAWGGSFMAGLRAESALRARASVPPSWWSHPYIAHALGAGLALVVAFGLAGMGGIAALIGIAAYAQVQILLSDYIQHYGLRRARRPDGRLEPVGPQHSWNAPQAWSSAMMLNAPRHSDHHAHPARPFPALRLEQNMPVLPRAVPVMAVAALIPPLWRRMMDRRAKTWSAD</sequence>
<dbReference type="InterPro" id="IPR005804">
    <property type="entry name" value="FA_desaturase_dom"/>
</dbReference>
<dbReference type="RefSeq" id="WP_380789455.1">
    <property type="nucleotide sequence ID" value="NZ_JBHTKR010000002.1"/>
</dbReference>
<keyword evidence="3" id="KW-1003">Cell membrane</keyword>
<evidence type="ECO:0000256" key="5">
    <source>
        <dbReference type="ARBA" id="ARBA00022692"/>
    </source>
</evidence>
<comment type="caution">
    <text evidence="14">The sequence shown here is derived from an EMBL/GenBank/DDBJ whole genome shotgun (WGS) entry which is preliminary data.</text>
</comment>
<comment type="similarity">
    <text evidence="2">Belongs to the fatty acid desaturase type 1 family. AlkB subfamily.</text>
</comment>
<keyword evidence="4" id="KW-0997">Cell inner membrane</keyword>
<feature type="transmembrane region" description="Helical" evidence="12">
    <location>
        <begin position="12"/>
        <end position="36"/>
    </location>
</feature>
<evidence type="ECO:0000256" key="4">
    <source>
        <dbReference type="ARBA" id="ARBA00022519"/>
    </source>
</evidence>
<dbReference type="Pfam" id="PF00487">
    <property type="entry name" value="FA_desaturase"/>
    <property type="match status" value="1"/>
</dbReference>
<keyword evidence="5 12" id="KW-0812">Transmembrane</keyword>
<evidence type="ECO:0000256" key="9">
    <source>
        <dbReference type="ARBA" id="ARBA00023004"/>
    </source>
</evidence>
<evidence type="ECO:0000259" key="13">
    <source>
        <dbReference type="Pfam" id="PF00487"/>
    </source>
</evidence>
<protein>
    <submittedName>
        <fullName evidence="14">Alkane 1-monooxygenase</fullName>
    </submittedName>
</protein>
<organism evidence="14 15">
    <name type="scientific">Seohaeicola saemankumensis</name>
    <dbReference type="NCBI Taxonomy" id="481181"/>
    <lineage>
        <taxon>Bacteria</taxon>
        <taxon>Pseudomonadati</taxon>
        <taxon>Pseudomonadota</taxon>
        <taxon>Alphaproteobacteria</taxon>
        <taxon>Rhodobacterales</taxon>
        <taxon>Roseobacteraceae</taxon>
        <taxon>Seohaeicola</taxon>
    </lineage>
</organism>
<evidence type="ECO:0000256" key="1">
    <source>
        <dbReference type="ARBA" id="ARBA00004429"/>
    </source>
</evidence>
<evidence type="ECO:0000256" key="3">
    <source>
        <dbReference type="ARBA" id="ARBA00022475"/>
    </source>
</evidence>
<evidence type="ECO:0000256" key="2">
    <source>
        <dbReference type="ARBA" id="ARBA00010823"/>
    </source>
</evidence>
<feature type="domain" description="Fatty acid desaturase" evidence="13">
    <location>
        <begin position="95"/>
        <end position="311"/>
    </location>
</feature>
<feature type="transmembrane region" description="Helical" evidence="12">
    <location>
        <begin position="206"/>
        <end position="234"/>
    </location>
</feature>
<keyword evidence="15" id="KW-1185">Reference proteome</keyword>
<dbReference type="EMBL" id="JBHTKR010000002">
    <property type="protein sequence ID" value="MFD1194090.1"/>
    <property type="molecule type" value="Genomic_DNA"/>
</dbReference>
<dbReference type="InterPro" id="IPR033885">
    <property type="entry name" value="AlkB/XylM"/>
</dbReference>
<keyword evidence="11 12" id="KW-0472">Membrane</keyword>
<dbReference type="Proteomes" id="UP001597151">
    <property type="component" value="Unassembled WGS sequence"/>
</dbReference>
<evidence type="ECO:0000313" key="14">
    <source>
        <dbReference type="EMBL" id="MFD1194090.1"/>
    </source>
</evidence>
<keyword evidence="6" id="KW-0479">Metal-binding</keyword>
<feature type="transmembrane region" description="Helical" evidence="12">
    <location>
        <begin position="62"/>
        <end position="82"/>
    </location>
</feature>
<keyword evidence="9" id="KW-0408">Iron</keyword>
<evidence type="ECO:0000256" key="8">
    <source>
        <dbReference type="ARBA" id="ARBA00023002"/>
    </source>
</evidence>
<keyword evidence="8" id="KW-0560">Oxidoreductase</keyword>
<evidence type="ECO:0000256" key="12">
    <source>
        <dbReference type="SAM" id="Phobius"/>
    </source>
</evidence>
<evidence type="ECO:0000256" key="10">
    <source>
        <dbReference type="ARBA" id="ARBA00023033"/>
    </source>
</evidence>
<name>A0ABW3TEC4_9RHOB</name>
<comment type="subcellular location">
    <subcellularLocation>
        <location evidence="1">Cell inner membrane</location>
        <topology evidence="1">Multi-pass membrane protein</topology>
    </subcellularLocation>
</comment>
<evidence type="ECO:0000256" key="7">
    <source>
        <dbReference type="ARBA" id="ARBA00022989"/>
    </source>
</evidence>
<keyword evidence="7 12" id="KW-1133">Transmembrane helix</keyword>
<reference evidence="15" key="1">
    <citation type="journal article" date="2019" name="Int. J. Syst. Evol. Microbiol.">
        <title>The Global Catalogue of Microorganisms (GCM) 10K type strain sequencing project: providing services to taxonomists for standard genome sequencing and annotation.</title>
        <authorList>
            <consortium name="The Broad Institute Genomics Platform"/>
            <consortium name="The Broad Institute Genome Sequencing Center for Infectious Disease"/>
            <person name="Wu L."/>
            <person name="Ma J."/>
        </authorList>
    </citation>
    <scope>NUCLEOTIDE SEQUENCE [LARGE SCALE GENOMIC DNA]</scope>
    <source>
        <strain evidence="15">CCUG 55328</strain>
    </source>
</reference>
<keyword evidence="10" id="KW-0503">Monooxygenase</keyword>
<gene>
    <name evidence="14" type="ORF">ACFQ3C_05365</name>
</gene>
<evidence type="ECO:0000256" key="6">
    <source>
        <dbReference type="ARBA" id="ARBA00022723"/>
    </source>
</evidence>
<dbReference type="CDD" id="cd03512">
    <property type="entry name" value="Alkane-hydroxylase"/>
    <property type="match status" value="1"/>
</dbReference>
<feature type="transmembrane region" description="Helical" evidence="12">
    <location>
        <begin position="308"/>
        <end position="326"/>
    </location>
</feature>
<proteinExistence type="inferred from homology"/>